<organism evidence="1 2">
    <name type="scientific">Ferroplasma acidiphilum</name>
    <dbReference type="NCBI Taxonomy" id="74969"/>
    <lineage>
        <taxon>Archaea</taxon>
        <taxon>Methanobacteriati</taxon>
        <taxon>Thermoplasmatota</taxon>
        <taxon>Thermoplasmata</taxon>
        <taxon>Thermoplasmatales</taxon>
        <taxon>Ferroplasmaceae</taxon>
        <taxon>Ferroplasma</taxon>
    </lineage>
</organism>
<dbReference type="EMBL" id="CP015363">
    <property type="protein sequence ID" value="ARD84760.1"/>
    <property type="molecule type" value="Genomic_DNA"/>
</dbReference>
<dbReference type="STRING" id="74969.FAD_0866"/>
<dbReference type="KEGG" id="fai:FAD_0866"/>
<dbReference type="AlphaFoldDB" id="A0A1V0N3M4"/>
<name>A0A1V0N3M4_9ARCH</name>
<proteinExistence type="predicted"/>
<accession>A0A1V0N3M4</accession>
<gene>
    <name evidence="1" type="ORF">FAD_0866</name>
</gene>
<dbReference type="RefSeq" id="WP_081142090.1">
    <property type="nucleotide sequence ID" value="NZ_CP015363.1"/>
</dbReference>
<reference evidence="1 2" key="1">
    <citation type="submission" date="2011-10" db="EMBL/GenBank/DDBJ databases">
        <title>Metabolic and evolutionary patterns in the extreme acidophile Ferroplasma acidiphilum.</title>
        <authorList>
            <person name="Golyshina O.V."/>
            <person name="Kozyavkin S.A."/>
            <person name="Tatusov R.L."/>
            <person name="Slesarev A.I."/>
            <person name="Golyshin P.N."/>
        </authorList>
    </citation>
    <scope>NUCLEOTIDE SEQUENCE [LARGE SCALE GENOMIC DNA]</scope>
    <source>
        <strain evidence="2">Y</strain>
    </source>
</reference>
<dbReference type="GeneID" id="31676369"/>
<evidence type="ECO:0000313" key="2">
    <source>
        <dbReference type="Proteomes" id="UP000192050"/>
    </source>
</evidence>
<keyword evidence="2" id="KW-1185">Reference proteome</keyword>
<dbReference type="Proteomes" id="UP000192050">
    <property type="component" value="Chromosome"/>
</dbReference>
<evidence type="ECO:0000313" key="1">
    <source>
        <dbReference type="EMBL" id="ARD84760.1"/>
    </source>
</evidence>
<sequence>MIIQTVPPDLNGNMVKKFFSCQICDIFSNNIHTKSKYSSGDIVNTLWNPTALKMYIGTYVA</sequence>
<protein>
    <submittedName>
        <fullName evidence="1">Uncharacterized protein</fullName>
    </submittedName>
</protein>